<keyword evidence="4 7" id="KW-0812">Transmembrane</keyword>
<gene>
    <name evidence="8" type="ORF">JOC77_000212</name>
</gene>
<evidence type="ECO:0000256" key="1">
    <source>
        <dbReference type="ARBA" id="ARBA00004651"/>
    </source>
</evidence>
<evidence type="ECO:0000256" key="6">
    <source>
        <dbReference type="ARBA" id="ARBA00023136"/>
    </source>
</evidence>
<dbReference type="Pfam" id="PF13440">
    <property type="entry name" value="Polysacc_synt_3"/>
    <property type="match status" value="1"/>
</dbReference>
<dbReference type="RefSeq" id="WP_204537492.1">
    <property type="nucleotide sequence ID" value="NZ_JAFBFI010000001.1"/>
</dbReference>
<evidence type="ECO:0000313" key="9">
    <source>
        <dbReference type="Proteomes" id="UP000823486"/>
    </source>
</evidence>
<accession>A0ABS2QDB9</accession>
<evidence type="ECO:0000256" key="3">
    <source>
        <dbReference type="ARBA" id="ARBA00022475"/>
    </source>
</evidence>
<keyword evidence="9" id="KW-1185">Reference proteome</keyword>
<dbReference type="NCBIfam" id="NF047674">
    <property type="entry name" value="TeichurnBiosyTuaB"/>
    <property type="match status" value="1"/>
</dbReference>
<comment type="caution">
    <text evidence="8">The sequence shown here is derived from an EMBL/GenBank/DDBJ whole genome shotgun (WGS) entry which is preliminary data.</text>
</comment>
<keyword evidence="3" id="KW-1003">Cell membrane</keyword>
<feature type="transmembrane region" description="Helical" evidence="7">
    <location>
        <begin position="447"/>
        <end position="470"/>
    </location>
</feature>
<dbReference type="CDD" id="cd13127">
    <property type="entry name" value="MATE_tuaB_like"/>
    <property type="match status" value="1"/>
</dbReference>
<evidence type="ECO:0000256" key="7">
    <source>
        <dbReference type="SAM" id="Phobius"/>
    </source>
</evidence>
<feature type="transmembrane region" description="Helical" evidence="7">
    <location>
        <begin position="148"/>
        <end position="165"/>
    </location>
</feature>
<proteinExistence type="inferred from homology"/>
<protein>
    <submittedName>
        <fullName evidence="8">Teichuronic acid exporter</fullName>
    </submittedName>
</protein>
<feature type="transmembrane region" description="Helical" evidence="7">
    <location>
        <begin position="383"/>
        <end position="403"/>
    </location>
</feature>
<evidence type="ECO:0000256" key="2">
    <source>
        <dbReference type="ARBA" id="ARBA00007430"/>
    </source>
</evidence>
<reference evidence="8 9" key="1">
    <citation type="submission" date="2021-01" db="EMBL/GenBank/DDBJ databases">
        <title>Genomic Encyclopedia of Type Strains, Phase IV (KMG-IV): sequencing the most valuable type-strain genomes for metagenomic binning, comparative biology and taxonomic classification.</title>
        <authorList>
            <person name="Goeker M."/>
        </authorList>
    </citation>
    <scope>NUCLEOTIDE SEQUENCE [LARGE SCALE GENOMIC DNA]</scope>
    <source>
        <strain evidence="8 9">DSM 105482</strain>
    </source>
</reference>
<feature type="transmembrane region" description="Helical" evidence="7">
    <location>
        <begin position="12"/>
        <end position="32"/>
    </location>
</feature>
<comment type="subcellular location">
    <subcellularLocation>
        <location evidence="1">Cell membrane</location>
        <topology evidence="1">Multi-pass membrane protein</topology>
    </subcellularLocation>
</comment>
<evidence type="ECO:0000256" key="5">
    <source>
        <dbReference type="ARBA" id="ARBA00022989"/>
    </source>
</evidence>
<feature type="transmembrane region" description="Helical" evidence="7">
    <location>
        <begin position="44"/>
        <end position="68"/>
    </location>
</feature>
<dbReference type="PANTHER" id="PTHR30250">
    <property type="entry name" value="PST FAMILY PREDICTED COLANIC ACID TRANSPORTER"/>
    <property type="match status" value="1"/>
</dbReference>
<organism evidence="8 9">
    <name type="scientific">Peribacillus deserti</name>
    <dbReference type="NCBI Taxonomy" id="673318"/>
    <lineage>
        <taxon>Bacteria</taxon>
        <taxon>Bacillati</taxon>
        <taxon>Bacillota</taxon>
        <taxon>Bacilli</taxon>
        <taxon>Bacillales</taxon>
        <taxon>Bacillaceae</taxon>
        <taxon>Peribacillus</taxon>
    </lineage>
</organism>
<keyword evidence="6 7" id="KW-0472">Membrane</keyword>
<name>A0ABS2QDB9_9BACI</name>
<feature type="transmembrane region" description="Helical" evidence="7">
    <location>
        <begin position="415"/>
        <end position="435"/>
    </location>
</feature>
<evidence type="ECO:0000256" key="4">
    <source>
        <dbReference type="ARBA" id="ARBA00022692"/>
    </source>
</evidence>
<keyword evidence="5 7" id="KW-1133">Transmembrane helix</keyword>
<dbReference type="NCBIfam" id="NF007773">
    <property type="entry name" value="PRK10459.1"/>
    <property type="match status" value="1"/>
</dbReference>
<dbReference type="Proteomes" id="UP000823486">
    <property type="component" value="Unassembled WGS sequence"/>
</dbReference>
<sequence>MMTITNQMTKGAKWTGISTAAITIIQIVQFIFLGNQMSVSQFGLVGMLTTIMVFAQILLDAGFGSAVIQKEKISKPMLSTLFWLNVMVGCSLFILLFCTSGMIAGFFHRSELSELIKILAVLFLAAPVGQQSQYLLQKDLRFNHLGKIEMASSFVSFLLLVILTFVMNPIYAFVISQVVLYGLKSILYFVSYARTWRPGMVFELKECREILSFGAFQLSSRLVNRIGSNIDVILIGRFMGAEALGIYNLVYQIVTIPVLRINPIMTRVAFPVFSKNQHSHSALNEGFLHMTKLLSLITFPMLMGLTAVANVFILTFFGEKWIEAIPIVQIMAIVGILRVLMNPSGSIILAKGKADIAFYWDSGMLLLYGGALGAAVTTDSLEIVAWTYVLVSIVNFLLGRWLLSWLIGLEWSRYLRTVAMPFVLSLLISFAAYLINKGWTYYFSETTVWPLIISVTISAAMYLVLLYRFYPQYFSRLLKKRTGGRSL</sequence>
<dbReference type="EMBL" id="JAFBFI010000001">
    <property type="protein sequence ID" value="MBM7690809.1"/>
    <property type="molecule type" value="Genomic_DNA"/>
</dbReference>
<dbReference type="InterPro" id="IPR050833">
    <property type="entry name" value="Poly_Biosynth_Transport"/>
</dbReference>
<feature type="transmembrane region" description="Helical" evidence="7">
    <location>
        <begin position="324"/>
        <end position="344"/>
    </location>
</feature>
<feature type="transmembrane region" description="Helical" evidence="7">
    <location>
        <begin position="293"/>
        <end position="318"/>
    </location>
</feature>
<evidence type="ECO:0000313" key="8">
    <source>
        <dbReference type="EMBL" id="MBM7690809.1"/>
    </source>
</evidence>
<dbReference type="PANTHER" id="PTHR30250:SF10">
    <property type="entry name" value="LIPOPOLYSACCHARIDE BIOSYNTHESIS PROTEIN WZXC"/>
    <property type="match status" value="1"/>
</dbReference>
<comment type="similarity">
    <text evidence="2">Belongs to the polysaccharide synthase family.</text>
</comment>
<feature type="transmembrane region" description="Helical" evidence="7">
    <location>
        <begin position="356"/>
        <end position="377"/>
    </location>
</feature>
<feature type="transmembrane region" description="Helical" evidence="7">
    <location>
        <begin position="80"/>
        <end position="103"/>
    </location>
</feature>